<dbReference type="Proteomes" id="UP001562065">
    <property type="component" value="Unassembled WGS sequence"/>
</dbReference>
<dbReference type="EMBL" id="JBGCUO010000001">
    <property type="protein sequence ID" value="MEY1661394.1"/>
    <property type="molecule type" value="Genomic_DNA"/>
</dbReference>
<gene>
    <name evidence="1" type="ORF">AB5I84_04445</name>
</gene>
<dbReference type="InterPro" id="IPR021732">
    <property type="entry name" value="DUF3301"/>
</dbReference>
<sequence length="108" mass="12587">MLEMIDLILFGAIVMVAALFWRGQGVRERAYRAARQHCKQVDVELLDESVALDRIWIARHGNGPMRLRRTYRFEFTVTGDERYEGQLVMLGSLVQSITLQPHRFQSLH</sequence>
<protein>
    <submittedName>
        <fullName evidence="1">DUF3301 domain-containing protein</fullName>
    </submittedName>
</protein>
<dbReference type="Pfam" id="PF11743">
    <property type="entry name" value="DUF3301"/>
    <property type="match status" value="1"/>
</dbReference>
<dbReference type="RefSeq" id="WP_369454651.1">
    <property type="nucleotide sequence ID" value="NZ_JBGCUO010000001.1"/>
</dbReference>
<comment type="caution">
    <text evidence="1">The sequence shown here is derived from an EMBL/GenBank/DDBJ whole genome shotgun (WGS) entry which is preliminary data.</text>
</comment>
<name>A0ABV4AEY6_9GAMM</name>
<evidence type="ECO:0000313" key="2">
    <source>
        <dbReference type="Proteomes" id="UP001562065"/>
    </source>
</evidence>
<keyword evidence="2" id="KW-1185">Reference proteome</keyword>
<reference evidence="1 2" key="1">
    <citation type="submission" date="2024-07" db="EMBL/GenBank/DDBJ databases">
        <authorList>
            <person name="Ren Q."/>
        </authorList>
    </citation>
    <scope>NUCLEOTIDE SEQUENCE [LARGE SCALE GENOMIC DNA]</scope>
    <source>
        <strain evidence="1 2">REN37</strain>
    </source>
</reference>
<organism evidence="1 2">
    <name type="scientific">Isoalcanivorax beigongshangi</name>
    <dbReference type="NCBI Taxonomy" id="3238810"/>
    <lineage>
        <taxon>Bacteria</taxon>
        <taxon>Pseudomonadati</taxon>
        <taxon>Pseudomonadota</taxon>
        <taxon>Gammaproteobacteria</taxon>
        <taxon>Oceanospirillales</taxon>
        <taxon>Alcanivoracaceae</taxon>
        <taxon>Isoalcanivorax</taxon>
    </lineage>
</organism>
<accession>A0ABV4AEY6</accession>
<proteinExistence type="predicted"/>
<evidence type="ECO:0000313" key="1">
    <source>
        <dbReference type="EMBL" id="MEY1661394.1"/>
    </source>
</evidence>